<name>A0A0E9W1Q7_ANGAN</name>
<dbReference type="EMBL" id="GBXM01025159">
    <property type="protein sequence ID" value="JAH83418.1"/>
    <property type="molecule type" value="Transcribed_RNA"/>
</dbReference>
<accession>A0A0E9W1Q7</accession>
<reference evidence="1" key="2">
    <citation type="journal article" date="2015" name="Fish Shellfish Immunol.">
        <title>Early steps in the European eel (Anguilla anguilla)-Vibrio vulnificus interaction in the gills: Role of the RtxA13 toxin.</title>
        <authorList>
            <person name="Callol A."/>
            <person name="Pajuelo D."/>
            <person name="Ebbesson L."/>
            <person name="Teles M."/>
            <person name="MacKenzie S."/>
            <person name="Amaro C."/>
        </authorList>
    </citation>
    <scope>NUCLEOTIDE SEQUENCE</scope>
</reference>
<evidence type="ECO:0000313" key="1">
    <source>
        <dbReference type="EMBL" id="JAH83418.1"/>
    </source>
</evidence>
<organism evidence="1">
    <name type="scientific">Anguilla anguilla</name>
    <name type="common">European freshwater eel</name>
    <name type="synonym">Muraena anguilla</name>
    <dbReference type="NCBI Taxonomy" id="7936"/>
    <lineage>
        <taxon>Eukaryota</taxon>
        <taxon>Metazoa</taxon>
        <taxon>Chordata</taxon>
        <taxon>Craniata</taxon>
        <taxon>Vertebrata</taxon>
        <taxon>Euteleostomi</taxon>
        <taxon>Actinopterygii</taxon>
        <taxon>Neopterygii</taxon>
        <taxon>Teleostei</taxon>
        <taxon>Anguilliformes</taxon>
        <taxon>Anguillidae</taxon>
        <taxon>Anguilla</taxon>
    </lineage>
</organism>
<reference evidence="1" key="1">
    <citation type="submission" date="2014-11" db="EMBL/GenBank/DDBJ databases">
        <authorList>
            <person name="Amaro Gonzalez C."/>
        </authorList>
    </citation>
    <scope>NUCLEOTIDE SEQUENCE</scope>
</reference>
<protein>
    <submittedName>
        <fullName evidence="1">Uncharacterized protein</fullName>
    </submittedName>
</protein>
<dbReference type="AlphaFoldDB" id="A0A0E9W1Q7"/>
<sequence length="41" mass="4979">MWLFGTALHFHMKRFTYPEIPEATDMTCFRFTKNYCEQTAN</sequence>
<proteinExistence type="predicted"/>